<dbReference type="GO" id="GO:0005886">
    <property type="term" value="C:plasma membrane"/>
    <property type="evidence" value="ECO:0007669"/>
    <property type="project" value="TreeGrafter"/>
</dbReference>
<protein>
    <submittedName>
        <fullName evidence="5">Uncharacterized protein</fullName>
    </submittedName>
</protein>
<dbReference type="InterPro" id="IPR005829">
    <property type="entry name" value="Sugar_transporter_CS"/>
</dbReference>
<dbReference type="RefSeq" id="WP_102114667.1">
    <property type="nucleotide sequence ID" value="NZ_BMGN01000001.1"/>
</dbReference>
<dbReference type="Gene3D" id="1.20.1250.20">
    <property type="entry name" value="MFS general substrate transporter like domains"/>
    <property type="match status" value="2"/>
</dbReference>
<name>A0A2K9NJ72_9PROT</name>
<dbReference type="PANTHER" id="PTHR23508">
    <property type="entry name" value="CARBOXYLIC ACID TRANSPORTER PROTEIN HOMOLOG"/>
    <property type="match status" value="1"/>
</dbReference>
<dbReference type="PROSITE" id="PS00216">
    <property type="entry name" value="SUGAR_TRANSPORT_1"/>
    <property type="match status" value="1"/>
</dbReference>
<proteinExistence type="predicted"/>
<dbReference type="PROSITE" id="PS50850">
    <property type="entry name" value="MFS"/>
    <property type="match status" value="1"/>
</dbReference>
<evidence type="ECO:0000313" key="5">
    <source>
        <dbReference type="EMBL" id="AUN33147.1"/>
    </source>
</evidence>
<dbReference type="InterPro" id="IPR036259">
    <property type="entry name" value="MFS_trans_sf"/>
</dbReference>
<dbReference type="Pfam" id="PF07690">
    <property type="entry name" value="MFS_1"/>
    <property type="match status" value="1"/>
</dbReference>
<evidence type="ECO:0000256" key="1">
    <source>
        <dbReference type="ARBA" id="ARBA00004141"/>
    </source>
</evidence>
<keyword evidence="5" id="KW-0614">Plasmid</keyword>
<evidence type="ECO:0000313" key="6">
    <source>
        <dbReference type="Proteomes" id="UP000234752"/>
    </source>
</evidence>
<dbReference type="InterPro" id="IPR011701">
    <property type="entry name" value="MFS"/>
</dbReference>
<dbReference type="GO" id="GO:0046943">
    <property type="term" value="F:carboxylic acid transmembrane transporter activity"/>
    <property type="evidence" value="ECO:0007669"/>
    <property type="project" value="TreeGrafter"/>
</dbReference>
<gene>
    <name evidence="5" type="ORF">C0V82_22405</name>
</gene>
<dbReference type="OrthoDB" id="9784658at2"/>
<dbReference type="KEGG" id="ncb:C0V82_22405"/>
<keyword evidence="4" id="KW-0472">Membrane</keyword>
<reference evidence="5 6" key="1">
    <citation type="submission" date="2017-12" db="EMBL/GenBank/DDBJ databases">
        <title>Genomes of bacteria within cyanobacterial aggregates.</title>
        <authorList>
            <person name="Cai H."/>
        </authorList>
    </citation>
    <scope>NUCLEOTIDE SEQUENCE [LARGE SCALE GENOMIC DNA]</scope>
    <source>
        <strain evidence="5 6">TH16</strain>
        <plasmid evidence="5 6">unnamed1</plasmid>
    </source>
</reference>
<geneLocation type="plasmid" evidence="5 6">
    <name>unnamed1</name>
</geneLocation>
<keyword evidence="3" id="KW-1133">Transmembrane helix</keyword>
<evidence type="ECO:0000256" key="3">
    <source>
        <dbReference type="ARBA" id="ARBA00022989"/>
    </source>
</evidence>
<evidence type="ECO:0000256" key="4">
    <source>
        <dbReference type="ARBA" id="ARBA00023136"/>
    </source>
</evidence>
<dbReference type="SUPFAM" id="SSF103473">
    <property type="entry name" value="MFS general substrate transporter"/>
    <property type="match status" value="1"/>
</dbReference>
<keyword evidence="6" id="KW-1185">Reference proteome</keyword>
<dbReference type="Proteomes" id="UP000234752">
    <property type="component" value="Plasmid unnamed1"/>
</dbReference>
<accession>A0A2K9NJ72</accession>
<organism evidence="5 6">
    <name type="scientific">Niveispirillum cyanobacteriorum</name>
    <dbReference type="NCBI Taxonomy" id="1612173"/>
    <lineage>
        <taxon>Bacteria</taxon>
        <taxon>Pseudomonadati</taxon>
        <taxon>Pseudomonadota</taxon>
        <taxon>Alphaproteobacteria</taxon>
        <taxon>Rhodospirillales</taxon>
        <taxon>Azospirillaceae</taxon>
        <taxon>Niveispirillum</taxon>
    </lineage>
</organism>
<dbReference type="PANTHER" id="PTHR23508:SF10">
    <property type="entry name" value="CARBOXYLIC ACID TRANSPORTER PROTEIN HOMOLOG"/>
    <property type="match status" value="1"/>
</dbReference>
<evidence type="ECO:0000256" key="2">
    <source>
        <dbReference type="ARBA" id="ARBA00022692"/>
    </source>
</evidence>
<sequence length="409" mass="42089">MQTDQEMPAGARRGITIFLCFLVAVLEGFDLQVIGVAAPQLTRELGLAPQEIGWAFGASLIGLAIGALAGGRLADKVGRKPVLVGSVVAFGAATLASSWAWDYHSLFVLRVLTGLGLGGTFPNVIAIASEVTARARVTITVASISCGLAVGGIIVSLMAKLAPGGMDWRGLFLIGGVLPLLVAPALWYFLTETKRAAVRGHGSRTPIGQALFGAQQAGPTLMLWIVFALTLLQLSLLLNWLPTLIIAKGFPPAQAFLTSLVLNIGSIFGSVIAGFLCDRYGARTPMAVGYLAMALVMYLLSLASDMNILLVLAFWAGFLVLGAQFALYGLAPKVYPDQTRGTGVGAAVAAGRVGAISGPLIAGQMIGAGATGDQVVLLMVPLALLAGVALLALAHMAGPRLRAGGAGVH</sequence>
<comment type="subcellular location">
    <subcellularLocation>
        <location evidence="1">Membrane</location>
        <topology evidence="1">Multi-pass membrane protein</topology>
    </subcellularLocation>
</comment>
<dbReference type="AlphaFoldDB" id="A0A2K9NJ72"/>
<dbReference type="InterPro" id="IPR020846">
    <property type="entry name" value="MFS_dom"/>
</dbReference>
<dbReference type="EMBL" id="CP025613">
    <property type="protein sequence ID" value="AUN33147.1"/>
    <property type="molecule type" value="Genomic_DNA"/>
</dbReference>
<keyword evidence="2" id="KW-0812">Transmembrane</keyword>